<evidence type="ECO:0000313" key="2">
    <source>
        <dbReference type="EMBL" id="MQO08984.1"/>
    </source>
</evidence>
<organism evidence="1 4">
    <name type="scientific">Segatella copri</name>
    <dbReference type="NCBI Taxonomy" id="165179"/>
    <lineage>
        <taxon>Bacteria</taxon>
        <taxon>Pseudomonadati</taxon>
        <taxon>Bacteroidota</taxon>
        <taxon>Bacteroidia</taxon>
        <taxon>Bacteroidales</taxon>
        <taxon>Prevotellaceae</taxon>
        <taxon>Segatella</taxon>
    </lineage>
</organism>
<dbReference type="EMBL" id="VZBP01000055">
    <property type="protein sequence ID" value="MQO08984.1"/>
    <property type="molecule type" value="Genomic_DNA"/>
</dbReference>
<accession>A0AA90UGG4</accession>
<evidence type="ECO:0000313" key="4">
    <source>
        <dbReference type="Proteomes" id="UP000442105"/>
    </source>
</evidence>
<gene>
    <name evidence="2" type="ORF">F7D57_04455</name>
    <name evidence="1" type="ORF">F7D95_07735</name>
</gene>
<comment type="caution">
    <text evidence="1">The sequence shown here is derived from an EMBL/GenBank/DDBJ whole genome shotgun (WGS) entry which is preliminary data.</text>
</comment>
<name>A0AA90UGG4_9BACT</name>
<evidence type="ECO:0000313" key="3">
    <source>
        <dbReference type="Proteomes" id="UP000405805"/>
    </source>
</evidence>
<dbReference type="AlphaFoldDB" id="A0AA90UGG4"/>
<sequence>MKQQITNFSRFFASFNELPCYCGSREEFKKEIVSQYTFGRTESLKEMTWQEYNDCCDGLEKLSGRKERLKRNRSICLKLIQEIGVDTTDWQRINEFCKHPRICGKEFARIRLDEMEDFQRKLRAIKKKGGLKEKEDVNNPGRMVMYIPLDGIPHA</sequence>
<reference evidence="1" key="2">
    <citation type="submission" date="2022-12" db="EMBL/GenBank/DDBJ databases">
        <title>Distinct polysaccharide growth profiles of human intestinal Prevotella copri isolates.</title>
        <authorList>
            <person name="Fehlner-Peach H."/>
            <person name="Magnabosco C."/>
            <person name="Raghavan V."/>
            <person name="Scher J.U."/>
            <person name="Tett A."/>
            <person name="Cox L.M."/>
            <person name="Gottsegen C."/>
            <person name="Watters A."/>
            <person name="Wiltshire- Gordon J.D."/>
            <person name="Segata N."/>
            <person name="Bonneau R."/>
            <person name="Littman D.R."/>
        </authorList>
    </citation>
    <scope>NUCLEOTIDE SEQUENCE</scope>
    <source>
        <strain evidence="3">iA624</strain>
        <strain evidence="2">IA624</strain>
        <strain evidence="1">IAQ1179</strain>
    </source>
</reference>
<proteinExistence type="predicted"/>
<protein>
    <submittedName>
        <fullName evidence="1">Uncharacterized protein</fullName>
    </submittedName>
</protein>
<reference evidence="4" key="1">
    <citation type="submission" date="2019-09" db="EMBL/GenBank/DDBJ databases">
        <title>Distinct polysaccharide growth profiles of human intestinal Prevotella copri isolates.</title>
        <authorList>
            <person name="Fehlner-Peach H."/>
            <person name="Magnabosco C."/>
            <person name="Raghavan V."/>
            <person name="Scher J.U."/>
            <person name="Tett A."/>
            <person name="Cox L.M."/>
            <person name="Gottsegen C."/>
            <person name="Watters A."/>
            <person name="Wiltshire- Gordon J.D."/>
            <person name="Segata N."/>
            <person name="Bonneau R."/>
            <person name="Littman D.R."/>
        </authorList>
    </citation>
    <scope>NUCLEOTIDE SEQUENCE [LARGE SCALE GENOMIC DNA]</scope>
    <source>
        <strain evidence="4">iAQ1179</strain>
    </source>
</reference>
<dbReference type="RefSeq" id="WP_153096490.1">
    <property type="nucleotide sequence ID" value="NZ_CP137557.1"/>
</dbReference>
<evidence type="ECO:0000313" key="1">
    <source>
        <dbReference type="EMBL" id="MQN12711.1"/>
    </source>
</evidence>
<dbReference type="EMBL" id="VZCW01000208">
    <property type="protein sequence ID" value="MQN12711.1"/>
    <property type="molecule type" value="Genomic_DNA"/>
</dbReference>
<dbReference type="Proteomes" id="UP000442105">
    <property type="component" value="Unassembled WGS sequence"/>
</dbReference>
<dbReference type="Proteomes" id="UP000405805">
    <property type="component" value="Unassembled WGS sequence"/>
</dbReference>